<dbReference type="PANTHER" id="PTHR33823:SF4">
    <property type="entry name" value="GENERAL STRESS PROTEIN 16O"/>
    <property type="match status" value="1"/>
</dbReference>
<evidence type="ECO:0000313" key="8">
    <source>
        <dbReference type="Proteomes" id="UP001500575"/>
    </source>
</evidence>
<keyword evidence="8" id="KW-1185">Reference proteome</keyword>
<dbReference type="PANTHER" id="PTHR33823">
    <property type="entry name" value="RNA POLYMERASE-BINDING TRANSCRIPTION FACTOR DKSA-RELATED"/>
    <property type="match status" value="1"/>
</dbReference>
<keyword evidence="2" id="KW-0863">Zinc-finger</keyword>
<evidence type="ECO:0000256" key="5">
    <source>
        <dbReference type="SAM" id="MobiDB-lite"/>
    </source>
</evidence>
<proteinExistence type="predicted"/>
<evidence type="ECO:0000256" key="4">
    <source>
        <dbReference type="PROSITE-ProRule" id="PRU00510"/>
    </source>
</evidence>
<organism evidence="7 8">
    <name type="scientific">Nocardioides bigeumensis</name>
    <dbReference type="NCBI Taxonomy" id="433657"/>
    <lineage>
        <taxon>Bacteria</taxon>
        <taxon>Bacillati</taxon>
        <taxon>Actinomycetota</taxon>
        <taxon>Actinomycetes</taxon>
        <taxon>Propionibacteriales</taxon>
        <taxon>Nocardioidaceae</taxon>
        <taxon>Nocardioides</taxon>
    </lineage>
</organism>
<evidence type="ECO:0000313" key="7">
    <source>
        <dbReference type="EMBL" id="GAA2124954.1"/>
    </source>
</evidence>
<evidence type="ECO:0000256" key="1">
    <source>
        <dbReference type="ARBA" id="ARBA00022723"/>
    </source>
</evidence>
<protein>
    <recommendedName>
        <fullName evidence="6">Zinc finger DksA/TraR C4-type domain-containing protein</fullName>
    </recommendedName>
</protein>
<dbReference type="Gene3D" id="1.20.120.910">
    <property type="entry name" value="DksA, coiled-coil domain"/>
    <property type="match status" value="1"/>
</dbReference>
<dbReference type="RefSeq" id="WP_425574040.1">
    <property type="nucleotide sequence ID" value="NZ_BAAAQQ010000011.1"/>
</dbReference>
<name>A0ABN2YBG1_9ACTN</name>
<sequence>MTMSALRSSFIDDPTSPTLTAARFDRELQQAAETRQQQLDGLPRAQTDEVTRAQREALNQVLREIAAARKRLVEGTFGSCTGCAQSIPVERLEVRPWSATCISCARK</sequence>
<dbReference type="EMBL" id="BAAAQQ010000011">
    <property type="protein sequence ID" value="GAA2124954.1"/>
    <property type="molecule type" value="Genomic_DNA"/>
</dbReference>
<reference evidence="7 8" key="1">
    <citation type="journal article" date="2019" name="Int. J. Syst. Evol. Microbiol.">
        <title>The Global Catalogue of Microorganisms (GCM) 10K type strain sequencing project: providing services to taxonomists for standard genome sequencing and annotation.</title>
        <authorList>
            <consortium name="The Broad Institute Genomics Platform"/>
            <consortium name="The Broad Institute Genome Sequencing Center for Infectious Disease"/>
            <person name="Wu L."/>
            <person name="Ma J."/>
        </authorList>
    </citation>
    <scope>NUCLEOTIDE SEQUENCE [LARGE SCALE GENOMIC DNA]</scope>
    <source>
        <strain evidence="7 8">JCM 16021</strain>
    </source>
</reference>
<keyword evidence="1" id="KW-0479">Metal-binding</keyword>
<keyword evidence="3" id="KW-0862">Zinc</keyword>
<feature type="domain" description="Zinc finger DksA/TraR C4-type" evidence="6">
    <location>
        <begin position="75"/>
        <end position="107"/>
    </location>
</feature>
<comment type="caution">
    <text evidence="7">The sequence shown here is derived from an EMBL/GenBank/DDBJ whole genome shotgun (WGS) entry which is preliminary data.</text>
</comment>
<dbReference type="Pfam" id="PF01258">
    <property type="entry name" value="zf-dskA_traR"/>
    <property type="match status" value="1"/>
</dbReference>
<accession>A0ABN2YBG1</accession>
<feature type="region of interest" description="Disordered" evidence="5">
    <location>
        <begin position="32"/>
        <end position="51"/>
    </location>
</feature>
<feature type="zinc finger region" description="dksA C4-type" evidence="4">
    <location>
        <begin position="80"/>
        <end position="104"/>
    </location>
</feature>
<dbReference type="SUPFAM" id="SSF57716">
    <property type="entry name" value="Glucocorticoid receptor-like (DNA-binding domain)"/>
    <property type="match status" value="1"/>
</dbReference>
<evidence type="ECO:0000256" key="3">
    <source>
        <dbReference type="ARBA" id="ARBA00022833"/>
    </source>
</evidence>
<dbReference type="PROSITE" id="PS51128">
    <property type="entry name" value="ZF_DKSA_2"/>
    <property type="match status" value="1"/>
</dbReference>
<gene>
    <name evidence="7" type="ORF">GCM10009843_22170</name>
</gene>
<dbReference type="InterPro" id="IPR000962">
    <property type="entry name" value="Znf_DskA_TraR"/>
</dbReference>
<evidence type="ECO:0000256" key="2">
    <source>
        <dbReference type="ARBA" id="ARBA00022771"/>
    </source>
</evidence>
<dbReference type="Proteomes" id="UP001500575">
    <property type="component" value="Unassembled WGS sequence"/>
</dbReference>
<evidence type="ECO:0000259" key="6">
    <source>
        <dbReference type="Pfam" id="PF01258"/>
    </source>
</evidence>